<keyword evidence="3" id="KW-1185">Reference proteome</keyword>
<name>A0A9Q0K7M0_9MAGN</name>
<dbReference type="EMBL" id="JAMYWD010000007">
    <property type="protein sequence ID" value="KAJ4965341.1"/>
    <property type="molecule type" value="Genomic_DNA"/>
</dbReference>
<dbReference type="AlphaFoldDB" id="A0A9Q0K7M0"/>
<evidence type="ECO:0008006" key="4">
    <source>
        <dbReference type="Google" id="ProtNLM"/>
    </source>
</evidence>
<evidence type="ECO:0000313" key="3">
    <source>
        <dbReference type="Proteomes" id="UP001141806"/>
    </source>
</evidence>
<gene>
    <name evidence="2" type="ORF">NE237_017190</name>
</gene>
<feature type="transmembrane region" description="Helical" evidence="1">
    <location>
        <begin position="87"/>
        <end position="107"/>
    </location>
</feature>
<evidence type="ECO:0000256" key="1">
    <source>
        <dbReference type="SAM" id="Phobius"/>
    </source>
</evidence>
<accession>A0A9Q0K7M0</accession>
<sequence length="161" mass="17742">MFWLVMTSSGFLGLAISFTSMWFLHQTGATTYRTAHSIIMLLIYVDDIVLTGNDPKHICIEFAGSAKGIAISQRMYLINLPDETSTLLGTKLVSSLLSGIIVFGLLLHHPDVAIRVRGYRSPTSSGFKASGGSTDLNHWWNVLNKSELLLNIRRKIKGSMG</sequence>
<keyword evidence="1" id="KW-0812">Transmembrane</keyword>
<evidence type="ECO:0000313" key="2">
    <source>
        <dbReference type="EMBL" id="KAJ4965341.1"/>
    </source>
</evidence>
<keyword evidence="1" id="KW-1133">Transmembrane helix</keyword>
<dbReference type="Proteomes" id="UP001141806">
    <property type="component" value="Unassembled WGS sequence"/>
</dbReference>
<dbReference type="OrthoDB" id="417037at2759"/>
<organism evidence="2 3">
    <name type="scientific">Protea cynaroides</name>
    <dbReference type="NCBI Taxonomy" id="273540"/>
    <lineage>
        <taxon>Eukaryota</taxon>
        <taxon>Viridiplantae</taxon>
        <taxon>Streptophyta</taxon>
        <taxon>Embryophyta</taxon>
        <taxon>Tracheophyta</taxon>
        <taxon>Spermatophyta</taxon>
        <taxon>Magnoliopsida</taxon>
        <taxon>Proteales</taxon>
        <taxon>Proteaceae</taxon>
        <taxon>Protea</taxon>
    </lineage>
</organism>
<reference evidence="2" key="1">
    <citation type="journal article" date="2023" name="Plant J.">
        <title>The genome of the king protea, Protea cynaroides.</title>
        <authorList>
            <person name="Chang J."/>
            <person name="Duong T.A."/>
            <person name="Schoeman C."/>
            <person name="Ma X."/>
            <person name="Roodt D."/>
            <person name="Barker N."/>
            <person name="Li Z."/>
            <person name="Van de Peer Y."/>
            <person name="Mizrachi E."/>
        </authorList>
    </citation>
    <scope>NUCLEOTIDE SEQUENCE</scope>
    <source>
        <tissue evidence="2">Young leaves</tissue>
    </source>
</reference>
<proteinExistence type="predicted"/>
<comment type="caution">
    <text evidence="2">The sequence shown here is derived from an EMBL/GenBank/DDBJ whole genome shotgun (WGS) entry which is preliminary data.</text>
</comment>
<keyword evidence="1" id="KW-0472">Membrane</keyword>
<protein>
    <recommendedName>
        <fullName evidence="4">Reverse transcriptase Ty1/copia-type domain-containing protein</fullName>
    </recommendedName>
</protein>